<dbReference type="RefSeq" id="WP_060653502.1">
    <property type="nucleotide sequence ID" value="NZ_AZXY01000012.1"/>
</dbReference>
<dbReference type="PATRIC" id="fig|1441730.3.peg.4292"/>
<dbReference type="InterPro" id="IPR036388">
    <property type="entry name" value="WH-like_DNA-bd_sf"/>
</dbReference>
<organism evidence="4 5">
    <name type="scientific">Rhodococcus pyridinivorans KG-16</name>
    <dbReference type="NCBI Taxonomy" id="1441730"/>
    <lineage>
        <taxon>Bacteria</taxon>
        <taxon>Bacillati</taxon>
        <taxon>Actinomycetota</taxon>
        <taxon>Actinomycetes</taxon>
        <taxon>Mycobacteriales</taxon>
        <taxon>Nocardiaceae</taxon>
        <taxon>Rhodococcus</taxon>
    </lineage>
</organism>
<dbReference type="InterPro" id="IPR001867">
    <property type="entry name" value="OmpR/PhoB-type_DNA-bd"/>
</dbReference>
<reference evidence="4 5" key="2">
    <citation type="journal article" date="2016" name="Genome Announc.">
        <title>Draft Genome Sequence of a Versatile Hydrocarbon-Degrading Bacterium, Rhodococcus pyridinivorans Strain KG-16, Collected from Oil Fields in India.</title>
        <authorList>
            <person name="Aggarwal R.K."/>
            <person name="Dawar C."/>
            <person name="Phanindranath R."/>
            <person name="Mutnuri L."/>
            <person name="Dayal A.M."/>
        </authorList>
    </citation>
    <scope>NUCLEOTIDE SEQUENCE [LARGE SCALE GENOMIC DNA]</scope>
    <source>
        <strain evidence="4 5">KG-16</strain>
    </source>
</reference>
<dbReference type="SMART" id="SM00862">
    <property type="entry name" value="Trans_reg_C"/>
    <property type="match status" value="1"/>
</dbReference>
<feature type="DNA-binding region" description="OmpR/PhoB-type" evidence="2">
    <location>
        <begin position="57"/>
        <end position="161"/>
    </location>
</feature>
<accession>A0A0V9UFI8</accession>
<keyword evidence="1 2" id="KW-0238">DNA-binding</keyword>
<feature type="domain" description="OmpR/PhoB-type" evidence="3">
    <location>
        <begin position="57"/>
        <end position="161"/>
    </location>
</feature>
<name>A0A0V9UFI8_9NOCA</name>
<dbReference type="GO" id="GO:0006355">
    <property type="term" value="P:regulation of DNA-templated transcription"/>
    <property type="evidence" value="ECO:0007669"/>
    <property type="project" value="InterPro"/>
</dbReference>
<dbReference type="AlphaFoldDB" id="A0A0V9UFI8"/>
<sequence>MTTSSIENPAGSSVDAPELVLIVQISDTNAGSAGDLAALADALRETALDLLPGARTHTLLSPGPTPLVIDLPARGLVLDNQRVELSHSEFEILAHLVRRPRVVVSRAALRPLGTGYSENDDFDTDRGNRSVDVHVSRIRSKLGRFGNIITTVRGSGYRFDPDPRVHVVETLDRRTA</sequence>
<dbReference type="Pfam" id="PF00486">
    <property type="entry name" value="Trans_reg_C"/>
    <property type="match status" value="1"/>
</dbReference>
<evidence type="ECO:0000259" key="3">
    <source>
        <dbReference type="PROSITE" id="PS51755"/>
    </source>
</evidence>
<dbReference type="GO" id="GO:0000160">
    <property type="term" value="P:phosphorelay signal transduction system"/>
    <property type="evidence" value="ECO:0007669"/>
    <property type="project" value="InterPro"/>
</dbReference>
<comment type="caution">
    <text evidence="4">The sequence shown here is derived from an EMBL/GenBank/DDBJ whole genome shotgun (WGS) entry which is preliminary data.</text>
</comment>
<proteinExistence type="predicted"/>
<dbReference type="Gene3D" id="1.10.10.10">
    <property type="entry name" value="Winged helix-like DNA-binding domain superfamily/Winged helix DNA-binding domain"/>
    <property type="match status" value="1"/>
</dbReference>
<evidence type="ECO:0000256" key="2">
    <source>
        <dbReference type="PROSITE-ProRule" id="PRU01091"/>
    </source>
</evidence>
<dbReference type="GO" id="GO:0003677">
    <property type="term" value="F:DNA binding"/>
    <property type="evidence" value="ECO:0007669"/>
    <property type="project" value="UniProtKB-UniRule"/>
</dbReference>
<evidence type="ECO:0000313" key="5">
    <source>
        <dbReference type="Proteomes" id="UP000053060"/>
    </source>
</evidence>
<protein>
    <submittedName>
        <fullName evidence="4">Transcriptional regulator</fullName>
    </submittedName>
</protein>
<dbReference type="CDD" id="cd00383">
    <property type="entry name" value="trans_reg_C"/>
    <property type="match status" value="1"/>
</dbReference>
<dbReference type="EMBL" id="AZXY01000012">
    <property type="protein sequence ID" value="KSZ56797.1"/>
    <property type="molecule type" value="Genomic_DNA"/>
</dbReference>
<dbReference type="Proteomes" id="UP000053060">
    <property type="component" value="Unassembled WGS sequence"/>
</dbReference>
<evidence type="ECO:0000256" key="1">
    <source>
        <dbReference type="ARBA" id="ARBA00023125"/>
    </source>
</evidence>
<dbReference type="PROSITE" id="PS51755">
    <property type="entry name" value="OMPR_PHOB"/>
    <property type="match status" value="1"/>
</dbReference>
<evidence type="ECO:0000313" key="4">
    <source>
        <dbReference type="EMBL" id="KSZ56797.1"/>
    </source>
</evidence>
<dbReference type="InterPro" id="IPR016032">
    <property type="entry name" value="Sig_transdc_resp-reg_C-effctor"/>
</dbReference>
<dbReference type="SUPFAM" id="SSF46894">
    <property type="entry name" value="C-terminal effector domain of the bipartite response regulators"/>
    <property type="match status" value="1"/>
</dbReference>
<gene>
    <name evidence="4" type="ORF">Z045_20480</name>
</gene>
<reference evidence="5" key="1">
    <citation type="submission" date="2015-01" db="EMBL/GenBank/DDBJ databases">
        <title>Draft genome sequence of Rhodococcus pyridinivorans strain KG-16, a hydrocarbon-degrading bacterium.</title>
        <authorList>
            <person name="Aggarwal R.K."/>
            <person name="Dawar C."/>
        </authorList>
    </citation>
    <scope>NUCLEOTIDE SEQUENCE [LARGE SCALE GENOMIC DNA]</scope>
    <source>
        <strain evidence="5">KG-16</strain>
    </source>
</reference>